<comment type="caution">
    <text evidence="6">The sequence shown here is derived from an EMBL/GenBank/DDBJ whole genome shotgun (WGS) entry which is preliminary data.</text>
</comment>
<dbReference type="PANTHER" id="PTHR33823">
    <property type="entry name" value="RNA POLYMERASE-BINDING TRANSCRIPTION FACTOR DKSA-RELATED"/>
    <property type="match status" value="1"/>
</dbReference>
<gene>
    <name evidence="6" type="ORF">TPSD3_08500</name>
</gene>
<evidence type="ECO:0000256" key="2">
    <source>
        <dbReference type="ARBA" id="ARBA00022771"/>
    </source>
</evidence>
<evidence type="ECO:0000313" key="6">
    <source>
        <dbReference type="EMBL" id="OUD14347.1"/>
    </source>
</evidence>
<organism evidence="6 7">
    <name type="scientific">Thioflexithrix psekupsensis</name>
    <dbReference type="NCBI Taxonomy" id="1570016"/>
    <lineage>
        <taxon>Bacteria</taxon>
        <taxon>Pseudomonadati</taxon>
        <taxon>Pseudomonadota</taxon>
        <taxon>Gammaproteobacteria</taxon>
        <taxon>Thiotrichales</taxon>
        <taxon>Thioflexithrix</taxon>
    </lineage>
</organism>
<feature type="zinc finger region" description="dksA C4-type" evidence="4">
    <location>
        <begin position="85"/>
        <end position="109"/>
    </location>
</feature>
<name>A0A251X9D8_9GAMM</name>
<protein>
    <recommendedName>
        <fullName evidence="5">Zinc finger DksA/TraR C4-type domain-containing protein</fullName>
    </recommendedName>
</protein>
<keyword evidence="2" id="KW-0863">Zinc-finger</keyword>
<evidence type="ECO:0000256" key="4">
    <source>
        <dbReference type="PROSITE-ProRule" id="PRU00510"/>
    </source>
</evidence>
<dbReference type="Pfam" id="PF01258">
    <property type="entry name" value="zf-dskA_traR"/>
    <property type="match status" value="1"/>
</dbReference>
<evidence type="ECO:0000256" key="1">
    <source>
        <dbReference type="ARBA" id="ARBA00022723"/>
    </source>
</evidence>
<dbReference type="PROSITE" id="PS51128">
    <property type="entry name" value="ZF_DKSA_2"/>
    <property type="match status" value="1"/>
</dbReference>
<dbReference type="GO" id="GO:0008270">
    <property type="term" value="F:zinc ion binding"/>
    <property type="evidence" value="ECO:0007669"/>
    <property type="project" value="UniProtKB-KW"/>
</dbReference>
<dbReference type="InterPro" id="IPR037187">
    <property type="entry name" value="DnaK_N"/>
</dbReference>
<dbReference type="SUPFAM" id="SSF57716">
    <property type="entry name" value="Glucocorticoid receptor-like (DNA-binding domain)"/>
    <property type="match status" value="1"/>
</dbReference>
<keyword evidence="7" id="KW-1185">Reference proteome</keyword>
<evidence type="ECO:0000256" key="3">
    <source>
        <dbReference type="ARBA" id="ARBA00022833"/>
    </source>
</evidence>
<dbReference type="Proteomes" id="UP000194798">
    <property type="component" value="Unassembled WGS sequence"/>
</dbReference>
<reference evidence="6 7" key="1">
    <citation type="submission" date="2016-12" db="EMBL/GenBank/DDBJ databases">
        <title>Thioflexothrix psekupsii D3 genome sequencing and assembly.</title>
        <authorList>
            <person name="Fomenkov A."/>
            <person name="Vincze T."/>
            <person name="Grabovich M."/>
            <person name="Anton B.P."/>
            <person name="Dubinina G."/>
            <person name="Orlova M."/>
            <person name="Belousova E."/>
            <person name="Roberts R.J."/>
        </authorList>
    </citation>
    <scope>NUCLEOTIDE SEQUENCE [LARGE SCALE GENOMIC DNA]</scope>
    <source>
        <strain evidence="6">D3</strain>
    </source>
</reference>
<dbReference type="AlphaFoldDB" id="A0A251X9D8"/>
<proteinExistence type="predicted"/>
<sequence length="114" mass="12992">MTEEELARFKALLLETRAELSQSTESQKEMVETVELDQSAVGRLSRLDAIQAQQMAKDTVRRYQQQLVRIEAALRRVDAGEYGDCLDCGMEIDQRRLLIDPATPRCIKCAEKFA</sequence>
<dbReference type="SUPFAM" id="SSF109635">
    <property type="entry name" value="DnaK suppressor protein DksA, alpha-hairpin domain"/>
    <property type="match status" value="1"/>
</dbReference>
<dbReference type="RefSeq" id="WP_086488126.1">
    <property type="nucleotide sequence ID" value="NZ_MSLT01000012.1"/>
</dbReference>
<dbReference type="EMBL" id="MSLT01000012">
    <property type="protein sequence ID" value="OUD14347.1"/>
    <property type="molecule type" value="Genomic_DNA"/>
</dbReference>
<keyword evidence="1" id="KW-0479">Metal-binding</keyword>
<accession>A0A251X9D8</accession>
<keyword evidence="3" id="KW-0862">Zinc</keyword>
<dbReference type="PANTHER" id="PTHR33823:SF4">
    <property type="entry name" value="GENERAL STRESS PROTEIN 16O"/>
    <property type="match status" value="1"/>
</dbReference>
<dbReference type="Gene3D" id="1.20.120.910">
    <property type="entry name" value="DksA, coiled-coil domain"/>
    <property type="match status" value="1"/>
</dbReference>
<evidence type="ECO:0000259" key="5">
    <source>
        <dbReference type="Pfam" id="PF01258"/>
    </source>
</evidence>
<feature type="domain" description="Zinc finger DksA/TraR C4-type" evidence="5">
    <location>
        <begin position="80"/>
        <end position="112"/>
    </location>
</feature>
<evidence type="ECO:0000313" key="7">
    <source>
        <dbReference type="Proteomes" id="UP000194798"/>
    </source>
</evidence>
<dbReference type="InterPro" id="IPR000962">
    <property type="entry name" value="Znf_DskA_TraR"/>
</dbReference>
<dbReference type="OrthoDB" id="6064855at2"/>